<keyword evidence="4" id="KW-0539">Nucleus</keyword>
<keyword evidence="8" id="KW-1185">Reference proteome</keyword>
<sequence length="766" mass="82381">MVINGDEAGPSDPLALLLSLPISHPSYSEILRRAPRPLTHSKTLAKIVNRLNTTLLVSTRNIIAADRTAAWAAVSELVEKAEDLVVDHGKGWLEAALAAISSLELPLSTLQQPMKLINILLTVSVRYPSFEREAVQPLMGKIALSLTRLLSRAANEQDLDSLSFSIEQTQRILMIYPAPFRPSISSLRALLRAIIFNCPIPPAPGSSTFGYPLNAPEDLIQISAELFAHLHLAVGKSQAPTVWAEDLKYARGIVDYAFSEYGRDAFTDNSAYASRIPHPSDLPPLPEDPAARSDAALHLLEGGVEVVVALLSVNSIRAVSVPLSSLIQTGVRCLTLSPTISVAGHVSPLHHAMLLGGLTRIWTAGLLICGSIMTACGDHLLPFLSSILEQSTSLLDQLPSAMSSSTAQILSFLHICFSLFPPALVPIEYPTRILKYCIARVGLLLESKSPSSIGPAANGSEGRRGKKRARGAEEGLIGSLEGRESKPISAQDVEVILGCLKLVPLLHGTPLLAPSITLLSIRLHLSIHLRLEMMTSSAFAAPGDLSRLTDTVAQVLEAAMMMVDNQAGTAKGWKTIIVSLLGQPHADKTSMLLHPHAPPTVRPQPPLSALHFFAPENEEEKKLRLELGLGRLEDEQREGDEDDTMEVCIVSEQQPNGQPTIERATVLSTISDSTLHLRPAEPAVAQPATTILQTVSKSDSDSANRQDQSTALEENGANEISLIKQVMEDGPARGDLVFPTVMDDEDEAFPELDSGSSDGMVSEGEE</sequence>
<evidence type="ECO:0000259" key="6">
    <source>
        <dbReference type="Pfam" id="PF08167"/>
    </source>
</evidence>
<reference evidence="7 8" key="1">
    <citation type="submission" date="2017-03" db="EMBL/GenBank/DDBJ databases">
        <title>Widespread Adenine N6-methylation of Active Genes in Fungi.</title>
        <authorList>
            <consortium name="DOE Joint Genome Institute"/>
            <person name="Mondo S.J."/>
            <person name="Dannebaum R.O."/>
            <person name="Kuo R.C."/>
            <person name="Louie K.B."/>
            <person name="Bewick A.J."/>
            <person name="Labutti K."/>
            <person name="Haridas S."/>
            <person name="Kuo A."/>
            <person name="Salamov A."/>
            <person name="Ahrendt S.R."/>
            <person name="Lau R."/>
            <person name="Bowen B.P."/>
            <person name="Lipzen A."/>
            <person name="Sullivan W."/>
            <person name="Andreopoulos W.B."/>
            <person name="Clum A."/>
            <person name="Lindquist E."/>
            <person name="Daum C."/>
            <person name="Northen T.R."/>
            <person name="Ramamoorthy G."/>
            <person name="Schmitz R.J."/>
            <person name="Gryganskyi A."/>
            <person name="Culley D."/>
            <person name="Magnuson J."/>
            <person name="James T.Y."/>
            <person name="O'Malley M.A."/>
            <person name="Stajich J.E."/>
            <person name="Spatafora J.W."/>
            <person name="Visel A."/>
            <person name="Grigoriev I.V."/>
        </authorList>
    </citation>
    <scope>NUCLEOTIDE SEQUENCE [LARGE SCALE GENOMIC DNA]</scope>
    <source>
        <strain evidence="7 8">NRRL Y-17943</strain>
    </source>
</reference>
<dbReference type="InParanoid" id="A0A1Y1U900"/>
<dbReference type="InterPro" id="IPR012583">
    <property type="entry name" value="RIX1_N"/>
</dbReference>
<evidence type="ECO:0000256" key="5">
    <source>
        <dbReference type="SAM" id="MobiDB-lite"/>
    </source>
</evidence>
<dbReference type="PANTHER" id="PTHR34105">
    <property type="entry name" value="PROLINE-, GLUTAMIC ACID- AND LEUCINE-RICH PROTEIN 1"/>
    <property type="match status" value="1"/>
</dbReference>
<evidence type="ECO:0000313" key="8">
    <source>
        <dbReference type="Proteomes" id="UP000193218"/>
    </source>
</evidence>
<accession>A0A1Y1U900</accession>
<evidence type="ECO:0000256" key="2">
    <source>
        <dbReference type="ARBA" id="ARBA00010511"/>
    </source>
</evidence>
<dbReference type="AlphaFoldDB" id="A0A1Y1U900"/>
<evidence type="ECO:0000256" key="3">
    <source>
        <dbReference type="ARBA" id="ARBA00021502"/>
    </source>
</evidence>
<gene>
    <name evidence="7" type="ORF">BD324DRAFT_604668</name>
</gene>
<dbReference type="GeneID" id="33555793"/>
<dbReference type="Proteomes" id="UP000193218">
    <property type="component" value="Unassembled WGS sequence"/>
</dbReference>
<organism evidence="7 8">
    <name type="scientific">Kockovaella imperatae</name>
    <dbReference type="NCBI Taxonomy" id="4999"/>
    <lineage>
        <taxon>Eukaryota</taxon>
        <taxon>Fungi</taxon>
        <taxon>Dikarya</taxon>
        <taxon>Basidiomycota</taxon>
        <taxon>Agaricomycotina</taxon>
        <taxon>Tremellomycetes</taxon>
        <taxon>Tremellales</taxon>
        <taxon>Cuniculitremaceae</taxon>
        <taxon>Kockovaella</taxon>
    </lineage>
</organism>
<dbReference type="EMBL" id="NBSH01000014">
    <property type="protein sequence ID" value="ORX34482.1"/>
    <property type="molecule type" value="Genomic_DNA"/>
</dbReference>
<dbReference type="GO" id="GO:0006364">
    <property type="term" value="P:rRNA processing"/>
    <property type="evidence" value="ECO:0007669"/>
    <property type="project" value="TreeGrafter"/>
</dbReference>
<evidence type="ECO:0000256" key="1">
    <source>
        <dbReference type="ARBA" id="ARBA00004123"/>
    </source>
</evidence>
<name>A0A1Y1U900_9TREE</name>
<feature type="region of interest" description="Disordered" evidence="5">
    <location>
        <begin position="452"/>
        <end position="476"/>
    </location>
</feature>
<comment type="subcellular location">
    <subcellularLocation>
        <location evidence="1">Nucleus</location>
    </subcellularLocation>
</comment>
<feature type="region of interest" description="Disordered" evidence="5">
    <location>
        <begin position="733"/>
        <end position="766"/>
    </location>
</feature>
<dbReference type="GO" id="GO:0005634">
    <property type="term" value="C:nucleus"/>
    <property type="evidence" value="ECO:0007669"/>
    <property type="project" value="UniProtKB-SubCell"/>
</dbReference>
<evidence type="ECO:0000256" key="4">
    <source>
        <dbReference type="ARBA" id="ARBA00023242"/>
    </source>
</evidence>
<feature type="domain" description="Pre-rRNA-processing protein RIX1 N-terminal" evidence="6">
    <location>
        <begin position="40"/>
        <end position="197"/>
    </location>
</feature>
<dbReference type="Pfam" id="PF08167">
    <property type="entry name" value="RIX1"/>
    <property type="match status" value="1"/>
</dbReference>
<proteinExistence type="inferred from homology"/>
<feature type="region of interest" description="Disordered" evidence="5">
    <location>
        <begin position="695"/>
        <end position="717"/>
    </location>
</feature>
<dbReference type="PANTHER" id="PTHR34105:SF1">
    <property type="entry name" value="PROLINE-, GLUTAMIC ACID- AND LEUCINE-RICH PROTEIN 1"/>
    <property type="match status" value="1"/>
</dbReference>
<dbReference type="RefSeq" id="XP_021868745.1">
    <property type="nucleotide sequence ID" value="XM_022013985.1"/>
</dbReference>
<dbReference type="OrthoDB" id="20900at2759"/>
<evidence type="ECO:0000313" key="7">
    <source>
        <dbReference type="EMBL" id="ORX34482.1"/>
    </source>
</evidence>
<protein>
    <recommendedName>
        <fullName evidence="3">Pre-rRNA-processing protein RIX1</fullName>
    </recommendedName>
</protein>
<comment type="caution">
    <text evidence="7">The sequence shown here is derived from an EMBL/GenBank/DDBJ whole genome shotgun (WGS) entry which is preliminary data.</text>
</comment>
<dbReference type="STRING" id="4999.A0A1Y1U900"/>
<comment type="similarity">
    <text evidence="2">Belongs to the RIX1/PELP1 family.</text>
</comment>